<dbReference type="CDD" id="cd02524">
    <property type="entry name" value="G1P_cytidylyltransferase"/>
    <property type="match status" value="1"/>
</dbReference>
<dbReference type="InterPro" id="IPR013446">
    <property type="entry name" value="G1P_cyt_trans-like"/>
</dbReference>
<proteinExistence type="predicted"/>
<keyword evidence="2" id="KW-0548">Nucleotidyltransferase</keyword>
<accession>A0ABU5VUA5</accession>
<dbReference type="PANTHER" id="PTHR47183:SF1">
    <property type="entry name" value="GLUCOSE-1-PHOSPHATE CYTIDYLYLTRANSFERASE"/>
    <property type="match status" value="1"/>
</dbReference>
<evidence type="ECO:0000313" key="3">
    <source>
        <dbReference type="Proteomes" id="UP001302274"/>
    </source>
</evidence>
<dbReference type="EMBL" id="JAYGJQ010000002">
    <property type="protein sequence ID" value="MEA9356634.1"/>
    <property type="molecule type" value="Genomic_DNA"/>
</dbReference>
<dbReference type="EC" id="2.7.7.33" evidence="2"/>
<feature type="domain" description="Nucleotidyl transferase" evidence="1">
    <location>
        <begin position="2"/>
        <end position="230"/>
    </location>
</feature>
<dbReference type="SUPFAM" id="SSF53448">
    <property type="entry name" value="Nucleotide-diphospho-sugar transferases"/>
    <property type="match status" value="1"/>
</dbReference>
<dbReference type="InterPro" id="IPR046981">
    <property type="entry name" value="G1P_cyt_trans"/>
</dbReference>
<reference evidence="2 3" key="1">
    <citation type="submission" date="2023-11" db="EMBL/GenBank/DDBJ databases">
        <title>A Novel Polar Bacteriovorax (B. antarcticus) Isolated from the Biocrust in Antarctica.</title>
        <authorList>
            <person name="Mun W."/>
            <person name="Choi S.Y."/>
            <person name="Mitchell R.J."/>
        </authorList>
    </citation>
    <scope>NUCLEOTIDE SEQUENCE [LARGE SCALE GENOMIC DNA]</scope>
    <source>
        <strain evidence="2 3">PP10</strain>
    </source>
</reference>
<name>A0ABU5VUA5_9BACT</name>
<dbReference type="InterPro" id="IPR005835">
    <property type="entry name" value="NTP_transferase_dom"/>
</dbReference>
<dbReference type="RefSeq" id="WP_323576443.1">
    <property type="nucleotide sequence ID" value="NZ_JAYGJQ010000002.1"/>
</dbReference>
<keyword evidence="2" id="KW-0808">Transferase</keyword>
<protein>
    <submittedName>
        <fullName evidence="2">Glucose-1-phosphate cytidylyltransferase</fullName>
        <ecNumber evidence="2">2.7.7.33</ecNumber>
    </submittedName>
</protein>
<evidence type="ECO:0000313" key="2">
    <source>
        <dbReference type="EMBL" id="MEA9356634.1"/>
    </source>
</evidence>
<gene>
    <name evidence="2" type="primary">rfbF</name>
    <name evidence="2" type="ORF">SHI21_10480</name>
</gene>
<comment type="caution">
    <text evidence="2">The sequence shown here is derived from an EMBL/GenBank/DDBJ whole genome shotgun (WGS) entry which is preliminary data.</text>
</comment>
<dbReference type="Gene3D" id="3.90.550.10">
    <property type="entry name" value="Spore Coat Polysaccharide Biosynthesis Protein SpsA, Chain A"/>
    <property type="match status" value="1"/>
</dbReference>
<dbReference type="Proteomes" id="UP001302274">
    <property type="component" value="Unassembled WGS sequence"/>
</dbReference>
<dbReference type="NCBIfam" id="TIGR02623">
    <property type="entry name" value="G1P_cyt_trans"/>
    <property type="match status" value="1"/>
</dbReference>
<dbReference type="Pfam" id="PF00483">
    <property type="entry name" value="NTP_transferase"/>
    <property type="match status" value="1"/>
</dbReference>
<sequence>MKVILLCGGLGTRLSEETNLVPKPMVRIGDLPILLHIMNIYEKHQVNDFTLALGFKADVIKEYFLNFYALSNDLRIDLQTGAVKYLRESHKSWNIDLIDTGLNTLTGGRLARLKNHVGNETFMLTYGDGVSDVNITELIKFHKSHGKIATFTAVRPPSRFGVIEFDGDQVTSFKEKPQTQDGWINGGYFVFEPEIFNYLDEGDETILERRPLEKLAEDGQLMGFKHEGFWQCMDTLRDKTYLNKIWQDGQAPWA</sequence>
<dbReference type="InterPro" id="IPR029044">
    <property type="entry name" value="Nucleotide-diphossugar_trans"/>
</dbReference>
<evidence type="ECO:0000259" key="1">
    <source>
        <dbReference type="Pfam" id="PF00483"/>
    </source>
</evidence>
<organism evidence="2 3">
    <name type="scientific">Bacteriovorax antarcticus</name>
    <dbReference type="NCBI Taxonomy" id="3088717"/>
    <lineage>
        <taxon>Bacteria</taxon>
        <taxon>Pseudomonadati</taxon>
        <taxon>Bdellovibrionota</taxon>
        <taxon>Bacteriovoracia</taxon>
        <taxon>Bacteriovoracales</taxon>
        <taxon>Bacteriovoracaceae</taxon>
        <taxon>Bacteriovorax</taxon>
    </lineage>
</organism>
<dbReference type="PANTHER" id="PTHR47183">
    <property type="entry name" value="GLUCOSE-1-PHOSPHATE CYTIDYLYLTRANSFERASE-RELATED"/>
    <property type="match status" value="1"/>
</dbReference>
<keyword evidence="3" id="KW-1185">Reference proteome</keyword>
<dbReference type="GO" id="GO:0047343">
    <property type="term" value="F:glucose-1-phosphate cytidylyltransferase activity"/>
    <property type="evidence" value="ECO:0007669"/>
    <property type="project" value="UniProtKB-EC"/>
</dbReference>